<organism evidence="4 5">
    <name type="scientific">Marasmiellus scandens</name>
    <dbReference type="NCBI Taxonomy" id="2682957"/>
    <lineage>
        <taxon>Eukaryota</taxon>
        <taxon>Fungi</taxon>
        <taxon>Dikarya</taxon>
        <taxon>Basidiomycota</taxon>
        <taxon>Agaricomycotina</taxon>
        <taxon>Agaricomycetes</taxon>
        <taxon>Agaricomycetidae</taxon>
        <taxon>Agaricales</taxon>
        <taxon>Marasmiineae</taxon>
        <taxon>Omphalotaceae</taxon>
        <taxon>Marasmiellus</taxon>
    </lineage>
</organism>
<accession>A0ABR1J5N3</accession>
<feature type="coiled-coil region" evidence="1">
    <location>
        <begin position="303"/>
        <end position="330"/>
    </location>
</feature>
<dbReference type="Proteomes" id="UP001498398">
    <property type="component" value="Unassembled WGS sequence"/>
</dbReference>
<feature type="region of interest" description="Disordered" evidence="2">
    <location>
        <begin position="221"/>
        <end position="261"/>
    </location>
</feature>
<proteinExistence type="predicted"/>
<gene>
    <name evidence="4" type="ORF">VKT23_012769</name>
</gene>
<feature type="compositionally biased region" description="Basic and acidic residues" evidence="2">
    <location>
        <begin position="221"/>
        <end position="230"/>
    </location>
</feature>
<evidence type="ECO:0000259" key="3">
    <source>
        <dbReference type="Pfam" id="PF08549"/>
    </source>
</evidence>
<dbReference type="InterPro" id="IPR013859">
    <property type="entry name" value="Ssr4_N"/>
</dbReference>
<keyword evidence="1" id="KW-0175">Coiled coil</keyword>
<dbReference type="Pfam" id="PF08549">
    <property type="entry name" value="SWI-SNF_Ssr4_N"/>
    <property type="match status" value="1"/>
</dbReference>
<evidence type="ECO:0000256" key="1">
    <source>
        <dbReference type="SAM" id="Coils"/>
    </source>
</evidence>
<reference evidence="4 5" key="1">
    <citation type="submission" date="2024-01" db="EMBL/GenBank/DDBJ databases">
        <title>A draft genome for the cacao thread blight pathogen Marasmiellus scandens.</title>
        <authorList>
            <person name="Baruah I.K."/>
            <person name="Leung J."/>
            <person name="Bukari Y."/>
            <person name="Amoako-Attah I."/>
            <person name="Meinhardt L.W."/>
            <person name="Bailey B.A."/>
            <person name="Cohen S.P."/>
        </authorList>
    </citation>
    <scope>NUCLEOTIDE SEQUENCE [LARGE SCALE GENOMIC DNA]</scope>
    <source>
        <strain evidence="4 5">GH-19</strain>
    </source>
</reference>
<protein>
    <recommendedName>
        <fullName evidence="3">SWI/SNF and RSC complexes subunit Ssr4 N-terminal domain-containing protein</fullName>
    </recommendedName>
</protein>
<comment type="caution">
    <text evidence="4">The sequence shown here is derived from an EMBL/GenBank/DDBJ whole genome shotgun (WGS) entry which is preliminary data.</text>
</comment>
<sequence>MSSSFQQAQAEGLCLRFPNDLGLHQQVNLEAAVNMLVRATTMAQQQPFSWSWIDRPAEGAVYIVFLSQPNHFPNDGIRWQDQENKYTLNVPNREMEVHEIKYGFVPGSSDTVAWRARRRYRFTKNGHPNLFLVHYTKGPQAPIVPALMNQPIRMYPLRQIMEPSVFVLGERTGQKVFPNAPPGAQPGGPPSNMGMIPGMPMNFAAQQQVMLQQQNNNMEMMEQRRRESERQAQQARARAGTGAIRPRTEDEDSGDETENISTRALAMTRYKRNHDLMNEVFAHAAYGDRNKPPPASPYSIFSKTELEEKTAKLQAEIEALQARAAERKRMKDNVVSHDDVPMTGGDGITV</sequence>
<name>A0ABR1J5N3_9AGAR</name>
<feature type="compositionally biased region" description="Acidic residues" evidence="2">
    <location>
        <begin position="249"/>
        <end position="258"/>
    </location>
</feature>
<keyword evidence="5" id="KW-1185">Reference proteome</keyword>
<evidence type="ECO:0000256" key="2">
    <source>
        <dbReference type="SAM" id="MobiDB-lite"/>
    </source>
</evidence>
<evidence type="ECO:0000313" key="5">
    <source>
        <dbReference type="Proteomes" id="UP001498398"/>
    </source>
</evidence>
<feature type="domain" description="SWI/SNF and RSC complexes subunit Ssr4 N-terminal" evidence="3">
    <location>
        <begin position="24"/>
        <end position="148"/>
    </location>
</feature>
<dbReference type="EMBL" id="JBANRG010000032">
    <property type="protein sequence ID" value="KAK7451093.1"/>
    <property type="molecule type" value="Genomic_DNA"/>
</dbReference>
<evidence type="ECO:0000313" key="4">
    <source>
        <dbReference type="EMBL" id="KAK7451093.1"/>
    </source>
</evidence>